<feature type="region of interest" description="Disordered" evidence="1">
    <location>
        <begin position="406"/>
        <end position="447"/>
    </location>
</feature>
<keyword evidence="2" id="KW-0812">Transmembrane</keyword>
<keyword evidence="2" id="KW-1133">Transmembrane helix</keyword>
<accession>A0A0R3T3I6</accession>
<evidence type="ECO:0000256" key="2">
    <source>
        <dbReference type="SAM" id="Phobius"/>
    </source>
</evidence>
<protein>
    <submittedName>
        <fullName evidence="5">Ion_trans domain-containing protein</fullName>
    </submittedName>
</protein>
<evidence type="ECO:0000313" key="5">
    <source>
        <dbReference type="WBParaSite" id="HNAJ_0000157201-mRNA-1"/>
    </source>
</evidence>
<keyword evidence="2" id="KW-0472">Membrane</keyword>
<feature type="transmembrane region" description="Helical" evidence="2">
    <location>
        <begin position="40"/>
        <end position="65"/>
    </location>
</feature>
<feature type="compositionally biased region" description="Low complexity" evidence="1">
    <location>
        <begin position="304"/>
        <end position="318"/>
    </location>
</feature>
<sequence>AVNDTVYESSDVTVVSCQYRWIKKYDFYYVSNACDAPTEFAILGVVSFCLTLLNIILIIITGYLVNRLKDLVPQSFTNDETRRFYTKDLKEVRDNYDCVHRMKATDLATQAYQEYIRLNGGGYTEEEADQLTADFQAVMEGIGHDPHLQTITSWTHGGGRDFLAEFARATEFLTQAPENLTVSGSGANGVIPRVSVSSEGGGAYKSQHLMPFPRRQSSCMERRSSRELYPDLPRGVFSSQVSEYVVPSPRTETLEFGALHCTANTIIGSSRHRYLRQLASIEDGENLSDNNFVKIEIPDGNGGNNDSDNDPGGSSVSSMPRHSYMQSQRHTRAGSFWRNLLSKRAVSSVQAPFRPPLDDEAEAQGANFDVTEKVNGAPWKFKRTPDELSEPPAGTTFGFQTELSCVPSSESEESINEHGVSTGGSNKDTNREPSVEARAPPVQGNRISRSAFDVSTVLPRNRSLASVSTIGGKFEVVPTIRKPHSTKNLGSNLLKDL</sequence>
<name>A0A0R3T3I6_RODNA</name>
<dbReference type="WBParaSite" id="HNAJ_0000157201-mRNA-1">
    <property type="protein sequence ID" value="HNAJ_0000157201-mRNA-1"/>
    <property type="gene ID" value="HNAJ_0000157201"/>
</dbReference>
<evidence type="ECO:0000313" key="3">
    <source>
        <dbReference type="EMBL" id="VDN97430.1"/>
    </source>
</evidence>
<reference evidence="3 4" key="2">
    <citation type="submission" date="2018-11" db="EMBL/GenBank/DDBJ databases">
        <authorList>
            <consortium name="Pathogen Informatics"/>
        </authorList>
    </citation>
    <scope>NUCLEOTIDE SEQUENCE [LARGE SCALE GENOMIC DNA]</scope>
</reference>
<evidence type="ECO:0000256" key="1">
    <source>
        <dbReference type="SAM" id="MobiDB-lite"/>
    </source>
</evidence>
<dbReference type="AlphaFoldDB" id="A0A0R3T3I6"/>
<reference evidence="5" key="1">
    <citation type="submission" date="2017-02" db="UniProtKB">
        <authorList>
            <consortium name="WormBaseParasite"/>
        </authorList>
    </citation>
    <scope>IDENTIFICATION</scope>
</reference>
<dbReference type="EMBL" id="UZAE01000629">
    <property type="protein sequence ID" value="VDN97430.1"/>
    <property type="molecule type" value="Genomic_DNA"/>
</dbReference>
<organism evidence="5">
    <name type="scientific">Rodentolepis nana</name>
    <name type="common">Dwarf tapeworm</name>
    <name type="synonym">Hymenolepis nana</name>
    <dbReference type="NCBI Taxonomy" id="102285"/>
    <lineage>
        <taxon>Eukaryota</taxon>
        <taxon>Metazoa</taxon>
        <taxon>Spiralia</taxon>
        <taxon>Lophotrochozoa</taxon>
        <taxon>Platyhelminthes</taxon>
        <taxon>Cestoda</taxon>
        <taxon>Eucestoda</taxon>
        <taxon>Cyclophyllidea</taxon>
        <taxon>Hymenolepididae</taxon>
        <taxon>Rodentolepis</taxon>
    </lineage>
</organism>
<keyword evidence="4" id="KW-1185">Reference proteome</keyword>
<feature type="region of interest" description="Disordered" evidence="1">
    <location>
        <begin position="292"/>
        <end position="330"/>
    </location>
</feature>
<dbReference type="Proteomes" id="UP000278807">
    <property type="component" value="Unassembled WGS sequence"/>
</dbReference>
<evidence type="ECO:0000313" key="4">
    <source>
        <dbReference type="Proteomes" id="UP000278807"/>
    </source>
</evidence>
<proteinExistence type="predicted"/>
<dbReference type="OrthoDB" id="543859at2759"/>
<gene>
    <name evidence="3" type="ORF">HNAJ_LOCUS1571</name>
</gene>